<protein>
    <submittedName>
        <fullName evidence="2">Uncharacterized protein</fullName>
    </submittedName>
</protein>
<feature type="compositionally biased region" description="Basic and acidic residues" evidence="1">
    <location>
        <begin position="118"/>
        <end position="138"/>
    </location>
</feature>
<organism evidence="2">
    <name type="scientific">uncultured Caudovirales phage</name>
    <dbReference type="NCBI Taxonomy" id="2100421"/>
    <lineage>
        <taxon>Viruses</taxon>
        <taxon>Duplodnaviria</taxon>
        <taxon>Heunggongvirae</taxon>
        <taxon>Uroviricota</taxon>
        <taxon>Caudoviricetes</taxon>
        <taxon>Peduoviridae</taxon>
        <taxon>Maltschvirus</taxon>
        <taxon>Maltschvirus maltsch</taxon>
    </lineage>
</organism>
<sequence length="262" mass="31015">MAKRLEWVKWYFTDWMVGVRRMTWAARGVYMEALCLQFHGERLPVSLEDWQTLFPGAADGDLDQVMLRFELREDERGEFMVNRRLEVEMNDVQLRKDKAKKASFKRWESSSNASALPHAHDEHSLSHPIEKRREEKRLEEKREEKTIMLDGVERDIVDLSTVARRATCKPKMRLPEGALDDIWNLFPKKVGKKTAVALVEKAIRDYAREWELDTLDDAAQWMRDCVERMAKRYTGTDERFIPHPATWLRQGRYEDPVEEMSK</sequence>
<accession>A0A6J5P1E8</accession>
<evidence type="ECO:0000313" key="2">
    <source>
        <dbReference type="EMBL" id="CAB4165133.1"/>
    </source>
</evidence>
<reference evidence="2" key="1">
    <citation type="submission" date="2020-04" db="EMBL/GenBank/DDBJ databases">
        <authorList>
            <person name="Chiriac C."/>
            <person name="Salcher M."/>
            <person name="Ghai R."/>
            <person name="Kavagutti S V."/>
        </authorList>
    </citation>
    <scope>NUCLEOTIDE SEQUENCE</scope>
</reference>
<evidence type="ECO:0000256" key="1">
    <source>
        <dbReference type="SAM" id="MobiDB-lite"/>
    </source>
</evidence>
<dbReference type="EMBL" id="LR796777">
    <property type="protein sequence ID" value="CAB4165133.1"/>
    <property type="molecule type" value="Genomic_DNA"/>
</dbReference>
<gene>
    <name evidence="2" type="ORF">UFOVP824_33</name>
</gene>
<proteinExistence type="predicted"/>
<name>A0A6J5P1E8_9CAUD</name>
<feature type="region of interest" description="Disordered" evidence="1">
    <location>
        <begin position="110"/>
        <end position="138"/>
    </location>
</feature>